<dbReference type="Pfam" id="PF01342">
    <property type="entry name" value="SAND"/>
    <property type="match status" value="1"/>
</dbReference>
<sequence length="523" mass="58967">MESNQTSEQIVMPDISDPLANNPEDHQSITLDRSKCSVVTSVQEGLPVGSLIGVASPSGTTFNVITHDQLQISGSNQFKGSVLCVDSSFLCETRPEKENDRTIRTWVNRSNNESVKTTHILCEPEVDNRESENNSQQMLCQNSEWVDAAHLPVLSVRCKNTNAELYKKKFGSGGRGRCIKLDNNWYTPNEFEAFCGRASSKDWKRSIRFGGRSLQALIDNGLLVPHAIACTCAACCDDDTATGPVRLFTPYKRRRKKELDFEGRNSQSKTRKVLTVKEENSNPESETEDTTEPKINQDWSSTQSYVQIKNDLGEELVVTTAPADDQSSTVHVEQVTKNESKSRYSINENGDKKASSDNENAIFRKLEEMSEKMLKLSYQFRHTVEELRVQWMQEKEGMREAHLREKEQAILNAQMETQVACTREGFETREQILPVHVVNAVETVGLQPTTDSNENKKCANCNRDAFAECSLCRRTPYCSTFCQRKDWGGHQVECVRDQPGSIMLIVESTEHVQQILPHAKALP</sequence>
<keyword evidence="5" id="KW-0805">Transcription regulation</keyword>
<keyword evidence="4" id="KW-0862">Zinc</keyword>
<protein>
    <recommendedName>
        <fullName evidence="16">Deformed epidermal autoregulatory factor 1</fullName>
    </recommendedName>
</protein>
<evidence type="ECO:0000256" key="9">
    <source>
        <dbReference type="PROSITE-ProRule" id="PRU00134"/>
    </source>
</evidence>
<keyword evidence="8" id="KW-0539">Nucleus</keyword>
<dbReference type="GeneID" id="8232362"/>
<dbReference type="InterPro" id="IPR000770">
    <property type="entry name" value="SAND_dom"/>
</dbReference>
<dbReference type="CTD" id="8232362"/>
<evidence type="ECO:0000256" key="6">
    <source>
        <dbReference type="ARBA" id="ARBA00023125"/>
    </source>
</evidence>
<reference evidence="14" key="3">
    <citation type="submission" date="2020-05" db="UniProtKB">
        <authorList>
            <consortium name="EnsemblMetazoa"/>
        </authorList>
    </citation>
    <scope>IDENTIFICATION</scope>
    <source>
        <strain evidence="14">USDA</strain>
    </source>
</reference>
<dbReference type="InterPro" id="IPR002893">
    <property type="entry name" value="Znf_MYND"/>
</dbReference>
<reference evidence="13" key="2">
    <citation type="submission" date="2007-04" db="EMBL/GenBank/DDBJ databases">
        <title>The genome of the human body louse.</title>
        <authorList>
            <consortium name="The Human Body Louse Genome Consortium"/>
            <person name="Kirkness E."/>
            <person name="Walenz B."/>
            <person name="Hass B."/>
            <person name="Bruggner R."/>
            <person name="Strausberg R."/>
        </authorList>
    </citation>
    <scope>NUCLEOTIDE SEQUENCE</scope>
    <source>
        <strain evidence="13">USDA</strain>
    </source>
</reference>
<dbReference type="FunFam" id="3.10.390.10:FF:000004">
    <property type="entry name" value="Deformed epidermal autoregulatory factor 1"/>
    <property type="match status" value="1"/>
</dbReference>
<dbReference type="Gene3D" id="3.10.390.10">
    <property type="entry name" value="SAND domain-like"/>
    <property type="match status" value="1"/>
</dbReference>
<dbReference type="Pfam" id="PF01753">
    <property type="entry name" value="zf-MYND"/>
    <property type="match status" value="1"/>
</dbReference>
<name>E0W221_PEDHC</name>
<dbReference type="Proteomes" id="UP000009046">
    <property type="component" value="Unassembled WGS sequence"/>
</dbReference>
<dbReference type="PROSITE" id="PS01360">
    <property type="entry name" value="ZF_MYND_1"/>
    <property type="match status" value="1"/>
</dbReference>
<feature type="domain" description="SAND" evidence="11">
    <location>
        <begin position="143"/>
        <end position="224"/>
    </location>
</feature>
<feature type="region of interest" description="Disordered" evidence="10">
    <location>
        <begin position="1"/>
        <end position="20"/>
    </location>
</feature>
<dbReference type="RefSeq" id="XP_002432353.1">
    <property type="nucleotide sequence ID" value="XM_002432308.1"/>
</dbReference>
<dbReference type="EMBL" id="AAZO01007077">
    <property type="status" value="NOT_ANNOTATED_CDS"/>
    <property type="molecule type" value="Genomic_DNA"/>
</dbReference>
<dbReference type="eggNOG" id="KOG4333">
    <property type="taxonomic scope" value="Eukaryota"/>
</dbReference>
<accession>E0W221</accession>
<dbReference type="OMA" id="KDHQHSC"/>
<dbReference type="STRING" id="121224.E0W221"/>
<keyword evidence="3 9" id="KW-0863">Zinc-finger</keyword>
<dbReference type="SUPFAM" id="SSF63763">
    <property type="entry name" value="SAND domain-like"/>
    <property type="match status" value="1"/>
</dbReference>
<keyword evidence="6" id="KW-0238">DNA-binding</keyword>
<dbReference type="GO" id="GO:0008270">
    <property type="term" value="F:zinc ion binding"/>
    <property type="evidence" value="ECO:0007669"/>
    <property type="project" value="UniProtKB-KW"/>
</dbReference>
<dbReference type="InterPro" id="IPR024119">
    <property type="entry name" value="TF_DEAF-1"/>
</dbReference>
<dbReference type="EMBL" id="DS235873">
    <property type="protein sequence ID" value="EEB19615.1"/>
    <property type="molecule type" value="Genomic_DNA"/>
</dbReference>
<dbReference type="InParanoid" id="E0W221"/>
<evidence type="ECO:0000256" key="4">
    <source>
        <dbReference type="ARBA" id="ARBA00022833"/>
    </source>
</evidence>
<feature type="region of interest" description="Disordered" evidence="10">
    <location>
        <begin position="258"/>
        <end position="296"/>
    </location>
</feature>
<dbReference type="PANTHER" id="PTHR10237:SF1">
    <property type="entry name" value="DEFORMED EPIDERMAL AUTOREGULATORY FACTOR 1 HOMOLOG"/>
    <property type="match status" value="1"/>
</dbReference>
<evidence type="ECO:0000259" key="12">
    <source>
        <dbReference type="PROSITE" id="PS50865"/>
    </source>
</evidence>
<keyword evidence="7" id="KW-0804">Transcription</keyword>
<gene>
    <name evidence="14" type="primary">8232362</name>
    <name evidence="13" type="ORF">Phum_PHUM581340</name>
</gene>
<dbReference type="FunCoup" id="E0W221">
    <property type="interactions" value="808"/>
</dbReference>
<evidence type="ECO:0000256" key="3">
    <source>
        <dbReference type="ARBA" id="ARBA00022771"/>
    </source>
</evidence>
<dbReference type="EnsemblMetazoa" id="PHUM581340-RA">
    <property type="protein sequence ID" value="PHUM581340-PA"/>
    <property type="gene ID" value="PHUM581340"/>
</dbReference>
<dbReference type="PROSITE" id="PS50864">
    <property type="entry name" value="SAND"/>
    <property type="match status" value="1"/>
</dbReference>
<evidence type="ECO:0000259" key="11">
    <source>
        <dbReference type="PROSITE" id="PS50864"/>
    </source>
</evidence>
<dbReference type="GO" id="GO:0000981">
    <property type="term" value="F:DNA-binding transcription factor activity, RNA polymerase II-specific"/>
    <property type="evidence" value="ECO:0007669"/>
    <property type="project" value="TreeGrafter"/>
</dbReference>
<dbReference type="InterPro" id="IPR010919">
    <property type="entry name" value="SAND-like_dom_sf"/>
</dbReference>
<dbReference type="Gene3D" id="6.10.140.2220">
    <property type="match status" value="1"/>
</dbReference>
<evidence type="ECO:0000256" key="7">
    <source>
        <dbReference type="ARBA" id="ARBA00023163"/>
    </source>
</evidence>
<dbReference type="GO" id="GO:0003677">
    <property type="term" value="F:DNA binding"/>
    <property type="evidence" value="ECO:0007669"/>
    <property type="project" value="UniProtKB-KW"/>
</dbReference>
<keyword evidence="2" id="KW-0479">Metal-binding</keyword>
<reference evidence="13" key="1">
    <citation type="submission" date="2007-04" db="EMBL/GenBank/DDBJ databases">
        <title>Annotation of Pediculus humanus corporis strain USDA.</title>
        <authorList>
            <person name="Kirkness E."/>
            <person name="Hannick L."/>
            <person name="Hass B."/>
            <person name="Bruggner R."/>
            <person name="Lawson D."/>
            <person name="Bidwell S."/>
            <person name="Joardar V."/>
            <person name="Caler E."/>
            <person name="Walenz B."/>
            <person name="Inman J."/>
            <person name="Schobel S."/>
            <person name="Galinsky K."/>
            <person name="Amedeo P."/>
            <person name="Strausberg R."/>
        </authorList>
    </citation>
    <scope>NUCLEOTIDE SEQUENCE</scope>
    <source>
        <strain evidence="13">USDA</strain>
    </source>
</reference>
<evidence type="ECO:0000256" key="2">
    <source>
        <dbReference type="ARBA" id="ARBA00022723"/>
    </source>
</evidence>
<keyword evidence="15" id="KW-1185">Reference proteome</keyword>
<dbReference type="AlphaFoldDB" id="E0W221"/>
<evidence type="ECO:0000313" key="13">
    <source>
        <dbReference type="EMBL" id="EEB19615.1"/>
    </source>
</evidence>
<evidence type="ECO:0000313" key="15">
    <source>
        <dbReference type="Proteomes" id="UP000009046"/>
    </source>
</evidence>
<evidence type="ECO:0000256" key="1">
    <source>
        <dbReference type="ARBA" id="ARBA00022553"/>
    </source>
</evidence>
<evidence type="ECO:0000256" key="5">
    <source>
        <dbReference type="ARBA" id="ARBA00023015"/>
    </source>
</evidence>
<dbReference type="HOGENOM" id="CLU_035638_0_0_1"/>
<dbReference type="OrthoDB" id="437457at2759"/>
<dbReference type="PANTHER" id="PTHR10237">
    <property type="entry name" value="DEFORMED EPIDERMAL AUTOREGULATORY FACTOR 1 HOMOLOG SUPPRESSIN"/>
    <property type="match status" value="1"/>
</dbReference>
<evidence type="ECO:0000256" key="8">
    <source>
        <dbReference type="ARBA" id="ARBA00023242"/>
    </source>
</evidence>
<evidence type="ECO:0008006" key="16">
    <source>
        <dbReference type="Google" id="ProtNLM"/>
    </source>
</evidence>
<evidence type="ECO:0000256" key="10">
    <source>
        <dbReference type="SAM" id="MobiDB-lite"/>
    </source>
</evidence>
<dbReference type="KEGG" id="phu:Phum_PHUM581340"/>
<dbReference type="VEuPathDB" id="VectorBase:PHUM581340"/>
<dbReference type="GO" id="GO:0005634">
    <property type="term" value="C:nucleus"/>
    <property type="evidence" value="ECO:0007669"/>
    <property type="project" value="TreeGrafter"/>
</dbReference>
<keyword evidence="1" id="KW-0597">Phosphoprotein</keyword>
<feature type="domain" description="MYND-type" evidence="12">
    <location>
        <begin position="458"/>
        <end position="494"/>
    </location>
</feature>
<dbReference type="SUPFAM" id="SSF144232">
    <property type="entry name" value="HIT/MYND zinc finger-like"/>
    <property type="match status" value="1"/>
</dbReference>
<feature type="region of interest" description="Disordered" evidence="10">
    <location>
        <begin position="322"/>
        <end position="357"/>
    </location>
</feature>
<organism>
    <name type="scientific">Pediculus humanus subsp. corporis</name>
    <name type="common">Body louse</name>
    <dbReference type="NCBI Taxonomy" id="121224"/>
    <lineage>
        <taxon>Eukaryota</taxon>
        <taxon>Metazoa</taxon>
        <taxon>Ecdysozoa</taxon>
        <taxon>Arthropoda</taxon>
        <taxon>Hexapoda</taxon>
        <taxon>Insecta</taxon>
        <taxon>Pterygota</taxon>
        <taxon>Neoptera</taxon>
        <taxon>Paraneoptera</taxon>
        <taxon>Psocodea</taxon>
        <taxon>Troctomorpha</taxon>
        <taxon>Phthiraptera</taxon>
        <taxon>Anoplura</taxon>
        <taxon>Pediculidae</taxon>
        <taxon>Pediculus</taxon>
    </lineage>
</organism>
<dbReference type="PROSITE" id="PS50865">
    <property type="entry name" value="ZF_MYND_2"/>
    <property type="match status" value="1"/>
</dbReference>
<evidence type="ECO:0000313" key="14">
    <source>
        <dbReference type="EnsemblMetazoa" id="PHUM581340-PA"/>
    </source>
</evidence>
<proteinExistence type="predicted"/>
<dbReference type="SMART" id="SM00258">
    <property type="entry name" value="SAND"/>
    <property type="match status" value="1"/>
</dbReference>